<dbReference type="PROSITE" id="PS00086">
    <property type="entry name" value="CYTOCHROME_P450"/>
    <property type="match status" value="1"/>
</dbReference>
<evidence type="ECO:0000256" key="3">
    <source>
        <dbReference type="ARBA" id="ARBA00023004"/>
    </source>
</evidence>
<evidence type="ECO:0000256" key="7">
    <source>
        <dbReference type="SAM" id="Phobius"/>
    </source>
</evidence>
<evidence type="ECO:0000313" key="8">
    <source>
        <dbReference type="EMBL" id="CAD6442073.1"/>
    </source>
</evidence>
<keyword evidence="7" id="KW-0812">Transmembrane</keyword>
<organism evidence="8 9">
    <name type="scientific">Sclerotinia trifoliorum</name>
    <dbReference type="NCBI Taxonomy" id="28548"/>
    <lineage>
        <taxon>Eukaryota</taxon>
        <taxon>Fungi</taxon>
        <taxon>Dikarya</taxon>
        <taxon>Ascomycota</taxon>
        <taxon>Pezizomycotina</taxon>
        <taxon>Leotiomycetes</taxon>
        <taxon>Helotiales</taxon>
        <taxon>Sclerotiniaceae</taxon>
        <taxon>Sclerotinia</taxon>
    </lineage>
</organism>
<dbReference type="PANTHER" id="PTHR24305">
    <property type="entry name" value="CYTOCHROME P450"/>
    <property type="match status" value="1"/>
</dbReference>
<protein>
    <submittedName>
        <fullName evidence="8">33e62ca7-d81a-4f85-a6e0-f5d38b247b80</fullName>
    </submittedName>
</protein>
<dbReference type="CDD" id="cd11060">
    <property type="entry name" value="CYP57A1-like"/>
    <property type="match status" value="1"/>
</dbReference>
<dbReference type="PRINTS" id="PR00385">
    <property type="entry name" value="P450"/>
</dbReference>
<dbReference type="PRINTS" id="PR00463">
    <property type="entry name" value="EP450I"/>
</dbReference>
<keyword evidence="5 6" id="KW-0349">Heme</keyword>
<dbReference type="Proteomes" id="UP000624404">
    <property type="component" value="Unassembled WGS sequence"/>
</dbReference>
<dbReference type="GO" id="GO:0004497">
    <property type="term" value="F:monooxygenase activity"/>
    <property type="evidence" value="ECO:0007669"/>
    <property type="project" value="UniProtKB-KW"/>
</dbReference>
<comment type="similarity">
    <text evidence="6">Belongs to the cytochrome P450 family.</text>
</comment>
<keyword evidence="3 5" id="KW-0408">Iron</keyword>
<evidence type="ECO:0000256" key="1">
    <source>
        <dbReference type="ARBA" id="ARBA00001971"/>
    </source>
</evidence>
<keyword evidence="9" id="KW-1185">Reference proteome</keyword>
<dbReference type="OrthoDB" id="1470350at2759"/>
<proteinExistence type="inferred from homology"/>
<evidence type="ECO:0000256" key="6">
    <source>
        <dbReference type="RuleBase" id="RU000461"/>
    </source>
</evidence>
<dbReference type="GO" id="GO:0016705">
    <property type="term" value="F:oxidoreductase activity, acting on paired donors, with incorporation or reduction of molecular oxygen"/>
    <property type="evidence" value="ECO:0007669"/>
    <property type="project" value="InterPro"/>
</dbReference>
<comment type="cofactor">
    <cofactor evidence="1 5">
        <name>heme</name>
        <dbReference type="ChEBI" id="CHEBI:30413"/>
    </cofactor>
</comment>
<evidence type="ECO:0000256" key="2">
    <source>
        <dbReference type="ARBA" id="ARBA00022723"/>
    </source>
</evidence>
<reference evidence="8" key="1">
    <citation type="submission" date="2020-10" db="EMBL/GenBank/DDBJ databases">
        <authorList>
            <person name="Kusch S."/>
        </authorList>
    </citation>
    <scope>NUCLEOTIDE SEQUENCE</scope>
    <source>
        <strain evidence="8">SwB9</strain>
    </source>
</reference>
<accession>A0A8H2VPT8</accession>
<evidence type="ECO:0000313" key="9">
    <source>
        <dbReference type="Proteomes" id="UP000624404"/>
    </source>
</evidence>
<evidence type="ECO:0000256" key="5">
    <source>
        <dbReference type="PIRSR" id="PIRSR602401-1"/>
    </source>
</evidence>
<keyword evidence="4" id="KW-0843">Virulence</keyword>
<dbReference type="GO" id="GO:0020037">
    <property type="term" value="F:heme binding"/>
    <property type="evidence" value="ECO:0007669"/>
    <property type="project" value="InterPro"/>
</dbReference>
<keyword evidence="7" id="KW-1133">Transmembrane helix</keyword>
<dbReference type="EMBL" id="CAJHIA010000007">
    <property type="protein sequence ID" value="CAD6442073.1"/>
    <property type="molecule type" value="Genomic_DNA"/>
</dbReference>
<keyword evidence="7" id="KW-0472">Membrane</keyword>
<dbReference type="AlphaFoldDB" id="A0A8H2VPT8"/>
<keyword evidence="2 5" id="KW-0479">Metal-binding</keyword>
<dbReference type="SUPFAM" id="SSF48264">
    <property type="entry name" value="Cytochrome P450"/>
    <property type="match status" value="1"/>
</dbReference>
<dbReference type="InterPro" id="IPR036396">
    <property type="entry name" value="Cyt_P450_sf"/>
</dbReference>
<sequence length="562" mass="64330">MEELYHCYIYYCNSYYSVVMSFYRVIYPSNAPQKNLYNRTQDLIMALLNIELPNAPSLGLLGLLVLAGSSLFFTIWVFYSRFYHLRQFPGPPLGVYSRLWLLKAMRSEQSAEWFQGVNKKYGSIARIGPNLLITSDPDTWRKVLGIRSNYERGSWFDCLRIDPHRANLITERDRSKHNVLRYQMASGYDGKDIEGLEATIDNSMKEWIAYIEHKAISTSQAMKPFDIARSIQWLDFDLICQLCFGHGLGFIANHSDRYDFQKTLEERLPIVEQIGVLAEFGSILRFISKVPFLNRVLPSAKDKSGVGKILGLARAAIDARYTPNFVPRKDLLAAWLDRGMDRSQAETEMVIALFAGSDTTSTAIRGILLHIITSPPVYTRLISEISATYTHQSRSEVTSYATARNIPYLHACIKEGLRLFPPVTALRQRVTPPEGDILGGIHVPGGVDIGVNITGILRHEATFGTDADMFRPERWLETPQPQLRQMERVHELLFNMGTTRCLGINLAMMMMHKFFAEVFRRWDIVIVNPTRPWDSRCHGVFQQKDFFVRITSRPGHVEERLV</sequence>
<dbReference type="InterPro" id="IPR002401">
    <property type="entry name" value="Cyt_P450_E_grp-I"/>
</dbReference>
<dbReference type="Pfam" id="PF00067">
    <property type="entry name" value="p450"/>
    <property type="match status" value="1"/>
</dbReference>
<evidence type="ECO:0000256" key="4">
    <source>
        <dbReference type="ARBA" id="ARBA00023026"/>
    </source>
</evidence>
<dbReference type="InterPro" id="IPR050121">
    <property type="entry name" value="Cytochrome_P450_monoxygenase"/>
</dbReference>
<keyword evidence="6" id="KW-0503">Monooxygenase</keyword>
<dbReference type="InterPro" id="IPR017972">
    <property type="entry name" value="Cyt_P450_CS"/>
</dbReference>
<keyword evidence="6" id="KW-0560">Oxidoreductase</keyword>
<dbReference type="Gene3D" id="1.10.630.10">
    <property type="entry name" value="Cytochrome P450"/>
    <property type="match status" value="1"/>
</dbReference>
<comment type="caution">
    <text evidence="8">The sequence shown here is derived from an EMBL/GenBank/DDBJ whole genome shotgun (WGS) entry which is preliminary data.</text>
</comment>
<name>A0A8H2VPT8_9HELO</name>
<gene>
    <name evidence="8" type="ORF">SCLTRI_LOCUS1865</name>
</gene>
<feature type="transmembrane region" description="Helical" evidence="7">
    <location>
        <begin position="58"/>
        <end position="79"/>
    </location>
</feature>
<dbReference type="InterPro" id="IPR001128">
    <property type="entry name" value="Cyt_P450"/>
</dbReference>
<dbReference type="GO" id="GO:0005506">
    <property type="term" value="F:iron ion binding"/>
    <property type="evidence" value="ECO:0007669"/>
    <property type="project" value="InterPro"/>
</dbReference>
<feature type="binding site" description="axial binding residue" evidence="5">
    <location>
        <position position="501"/>
    </location>
    <ligand>
        <name>heme</name>
        <dbReference type="ChEBI" id="CHEBI:30413"/>
    </ligand>
    <ligandPart>
        <name>Fe</name>
        <dbReference type="ChEBI" id="CHEBI:18248"/>
    </ligandPart>
</feature>
<dbReference type="PANTHER" id="PTHR24305:SF168">
    <property type="entry name" value="P450, PUTATIVE (EUROFUNG)-RELATED"/>
    <property type="match status" value="1"/>
</dbReference>